<dbReference type="Proteomes" id="UP000807469">
    <property type="component" value="Unassembled WGS sequence"/>
</dbReference>
<name>A0A9P5YN68_9AGAR</name>
<gene>
    <name evidence="1" type="ORF">BDN70DRAFT_550452</name>
</gene>
<proteinExistence type="predicted"/>
<evidence type="ECO:0000313" key="2">
    <source>
        <dbReference type="Proteomes" id="UP000807469"/>
    </source>
</evidence>
<evidence type="ECO:0000313" key="1">
    <source>
        <dbReference type="EMBL" id="KAF9471690.1"/>
    </source>
</evidence>
<accession>A0A9P5YN68</accession>
<protein>
    <submittedName>
        <fullName evidence="1">Uncharacterized protein</fullName>
    </submittedName>
</protein>
<sequence>MSSLITTDVLLHGAFRGRPWTPVSLHQAVALRCIFRCCLQALQSSHNSRMREGGTLGKGAGLPHGGDLAEVTRFSW</sequence>
<dbReference type="EMBL" id="MU155640">
    <property type="protein sequence ID" value="KAF9471690.1"/>
    <property type="molecule type" value="Genomic_DNA"/>
</dbReference>
<comment type="caution">
    <text evidence="1">The sequence shown here is derived from an EMBL/GenBank/DDBJ whole genome shotgun (WGS) entry which is preliminary data.</text>
</comment>
<dbReference type="AlphaFoldDB" id="A0A9P5YN68"/>
<keyword evidence="2" id="KW-1185">Reference proteome</keyword>
<organism evidence="1 2">
    <name type="scientific">Pholiota conissans</name>
    <dbReference type="NCBI Taxonomy" id="109636"/>
    <lineage>
        <taxon>Eukaryota</taxon>
        <taxon>Fungi</taxon>
        <taxon>Dikarya</taxon>
        <taxon>Basidiomycota</taxon>
        <taxon>Agaricomycotina</taxon>
        <taxon>Agaricomycetes</taxon>
        <taxon>Agaricomycetidae</taxon>
        <taxon>Agaricales</taxon>
        <taxon>Agaricineae</taxon>
        <taxon>Strophariaceae</taxon>
        <taxon>Pholiota</taxon>
    </lineage>
</organism>
<reference evidence="1" key="1">
    <citation type="submission" date="2020-11" db="EMBL/GenBank/DDBJ databases">
        <authorList>
            <consortium name="DOE Joint Genome Institute"/>
            <person name="Ahrendt S."/>
            <person name="Riley R."/>
            <person name="Andreopoulos W."/>
            <person name="Labutti K."/>
            <person name="Pangilinan J."/>
            <person name="Ruiz-Duenas F.J."/>
            <person name="Barrasa J.M."/>
            <person name="Sanchez-Garcia M."/>
            <person name="Camarero S."/>
            <person name="Miyauchi S."/>
            <person name="Serrano A."/>
            <person name="Linde D."/>
            <person name="Babiker R."/>
            <person name="Drula E."/>
            <person name="Ayuso-Fernandez I."/>
            <person name="Pacheco R."/>
            <person name="Padilla G."/>
            <person name="Ferreira P."/>
            <person name="Barriuso J."/>
            <person name="Kellner H."/>
            <person name="Castanera R."/>
            <person name="Alfaro M."/>
            <person name="Ramirez L."/>
            <person name="Pisabarro A.G."/>
            <person name="Kuo A."/>
            <person name="Tritt A."/>
            <person name="Lipzen A."/>
            <person name="He G."/>
            <person name="Yan M."/>
            <person name="Ng V."/>
            <person name="Cullen D."/>
            <person name="Martin F."/>
            <person name="Rosso M.-N."/>
            <person name="Henrissat B."/>
            <person name="Hibbett D."/>
            <person name="Martinez A.T."/>
            <person name="Grigoriev I.V."/>
        </authorList>
    </citation>
    <scope>NUCLEOTIDE SEQUENCE</scope>
    <source>
        <strain evidence="1">CIRM-BRFM 674</strain>
    </source>
</reference>